<keyword evidence="3" id="KW-1185">Reference proteome</keyword>
<dbReference type="Proteomes" id="UP000294498">
    <property type="component" value="Unassembled WGS sequence"/>
</dbReference>
<dbReference type="EMBL" id="SODV01000002">
    <property type="protein sequence ID" value="TDW97200.1"/>
    <property type="molecule type" value="Genomic_DNA"/>
</dbReference>
<accession>A0A4R8DJM4</accession>
<feature type="transmembrane region" description="Helical" evidence="1">
    <location>
        <begin position="98"/>
        <end position="117"/>
    </location>
</feature>
<proteinExistence type="predicted"/>
<gene>
    <name evidence="2" type="ORF">EDB95_5045</name>
</gene>
<feature type="transmembrane region" description="Helical" evidence="1">
    <location>
        <begin position="59"/>
        <end position="78"/>
    </location>
</feature>
<keyword evidence="1" id="KW-0812">Transmembrane</keyword>
<reference evidence="2 3" key="1">
    <citation type="submission" date="2019-03" db="EMBL/GenBank/DDBJ databases">
        <title>Genomic Encyclopedia of Type Strains, Phase IV (KMG-IV): sequencing the most valuable type-strain genomes for metagenomic binning, comparative biology and taxonomic classification.</title>
        <authorList>
            <person name="Goeker M."/>
        </authorList>
    </citation>
    <scope>NUCLEOTIDE SEQUENCE [LARGE SCALE GENOMIC DNA]</scope>
    <source>
        <strain evidence="2 3">DSM 100059</strain>
    </source>
</reference>
<dbReference type="RefSeq" id="WP_133999003.1">
    <property type="nucleotide sequence ID" value="NZ_SODV01000002.1"/>
</dbReference>
<evidence type="ECO:0000313" key="3">
    <source>
        <dbReference type="Proteomes" id="UP000294498"/>
    </source>
</evidence>
<evidence type="ECO:0000256" key="1">
    <source>
        <dbReference type="SAM" id="Phobius"/>
    </source>
</evidence>
<keyword evidence="1" id="KW-1133">Transmembrane helix</keyword>
<evidence type="ECO:0000313" key="2">
    <source>
        <dbReference type="EMBL" id="TDW97200.1"/>
    </source>
</evidence>
<dbReference type="OrthoDB" id="1496185at2"/>
<dbReference type="AlphaFoldDB" id="A0A4R8DJM4"/>
<protein>
    <submittedName>
        <fullName evidence="2">Uncharacterized protein</fullName>
    </submittedName>
</protein>
<keyword evidence="1" id="KW-0472">Membrane</keyword>
<sequence>MKKVYLTWLACAGILLLFDVFAVVGAPRLHIEEASLFWLTLLIYFAAAYEGARLRGFRLGVAFALLLSFFDGTVGLGVQSLLGEPIKYSFLEWVDTTLFYMGCASILGLGAGGLVVLTRPRKED</sequence>
<feature type="transmembrane region" description="Helical" evidence="1">
    <location>
        <begin position="35"/>
        <end position="52"/>
    </location>
</feature>
<name>A0A4R8DJM4_9BACT</name>
<comment type="caution">
    <text evidence="2">The sequence shown here is derived from an EMBL/GenBank/DDBJ whole genome shotgun (WGS) entry which is preliminary data.</text>
</comment>
<organism evidence="2 3">
    <name type="scientific">Dinghuibacter silviterrae</name>
    <dbReference type="NCBI Taxonomy" id="1539049"/>
    <lineage>
        <taxon>Bacteria</taxon>
        <taxon>Pseudomonadati</taxon>
        <taxon>Bacteroidota</taxon>
        <taxon>Chitinophagia</taxon>
        <taxon>Chitinophagales</taxon>
        <taxon>Chitinophagaceae</taxon>
        <taxon>Dinghuibacter</taxon>
    </lineage>
</organism>